<dbReference type="PANTHER" id="PTHR20861">
    <property type="entry name" value="HOMOSERINE/4-DIPHOSPHOCYTIDYL-2-C-METHYL-D-ERYTHRITOL KINASE"/>
    <property type="match status" value="1"/>
</dbReference>
<dbReference type="InterPro" id="IPR000870">
    <property type="entry name" value="Homoserine_kinase"/>
</dbReference>
<keyword evidence="3 7" id="KW-0791">Threonine biosynthesis</keyword>
<dbReference type="Gene3D" id="3.30.70.890">
    <property type="entry name" value="GHMP kinase, C-terminal domain"/>
    <property type="match status" value="1"/>
</dbReference>
<dbReference type="EC" id="2.7.1.39" evidence="7 8"/>
<dbReference type="Pfam" id="PF00288">
    <property type="entry name" value="GHMP_kinases_N"/>
    <property type="match status" value="1"/>
</dbReference>
<protein>
    <recommendedName>
        <fullName evidence="7 8">Homoserine kinase</fullName>
        <shortName evidence="7">HK</shortName>
        <shortName evidence="7">HSK</shortName>
        <ecNumber evidence="7 8">2.7.1.39</ecNumber>
    </recommendedName>
</protein>
<dbReference type="InterPro" id="IPR013750">
    <property type="entry name" value="GHMP_kinase_C_dom"/>
</dbReference>
<feature type="binding site" evidence="7">
    <location>
        <begin position="91"/>
        <end position="101"/>
    </location>
    <ligand>
        <name>ATP</name>
        <dbReference type="ChEBI" id="CHEBI:30616"/>
    </ligand>
</feature>
<comment type="subcellular location">
    <subcellularLocation>
        <location evidence="7">Cytoplasm</location>
    </subcellularLocation>
</comment>
<dbReference type="GO" id="GO:0004413">
    <property type="term" value="F:homoserine kinase activity"/>
    <property type="evidence" value="ECO:0007669"/>
    <property type="project" value="UniProtKB-UniRule"/>
</dbReference>
<dbReference type="PIRSF" id="PIRSF000676">
    <property type="entry name" value="Homoser_kin"/>
    <property type="match status" value="1"/>
</dbReference>
<dbReference type="Pfam" id="PF08544">
    <property type="entry name" value="GHMP_kinases_C"/>
    <property type="match status" value="1"/>
</dbReference>
<dbReference type="AlphaFoldDB" id="A0A2R6AY96"/>
<comment type="function">
    <text evidence="7">Catalyzes the ATP-dependent phosphorylation of L-homoserine to L-homoserine phosphate.</text>
</comment>
<dbReference type="InterPro" id="IPR036554">
    <property type="entry name" value="GHMP_kinase_C_sf"/>
</dbReference>
<dbReference type="Gene3D" id="3.30.230.10">
    <property type="match status" value="1"/>
</dbReference>
<dbReference type="HAMAP" id="MF_00384">
    <property type="entry name" value="Homoser_kinase"/>
    <property type="match status" value="1"/>
</dbReference>
<dbReference type="PANTHER" id="PTHR20861:SF1">
    <property type="entry name" value="HOMOSERINE KINASE"/>
    <property type="match status" value="1"/>
</dbReference>
<name>A0A2R6AY96_9ARCH</name>
<keyword evidence="5 7" id="KW-0418">Kinase</keyword>
<reference evidence="11 12" key="1">
    <citation type="submission" date="2017-04" db="EMBL/GenBank/DDBJ databases">
        <title>Novel microbial lineages endemic to geothermal iron-oxide mats fill important gaps in the evolutionary history of Archaea.</title>
        <authorList>
            <person name="Jay Z.J."/>
            <person name="Beam J.P."/>
            <person name="Dlakic M."/>
            <person name="Rusch D.B."/>
            <person name="Kozubal M.A."/>
            <person name="Inskeep W.P."/>
        </authorList>
    </citation>
    <scope>NUCLEOTIDE SEQUENCE [LARGE SCALE GENOMIC DNA]</scope>
    <source>
        <strain evidence="11">OSP_D</strain>
    </source>
</reference>
<feature type="domain" description="GHMP kinase N-terminal" evidence="9">
    <location>
        <begin position="68"/>
        <end position="150"/>
    </location>
</feature>
<feature type="domain" description="GHMP kinase C-terminal" evidence="10">
    <location>
        <begin position="215"/>
        <end position="273"/>
    </location>
</feature>
<dbReference type="SUPFAM" id="SSF54211">
    <property type="entry name" value="Ribosomal protein S5 domain 2-like"/>
    <property type="match status" value="1"/>
</dbReference>
<keyword evidence="1 7" id="KW-0028">Amino-acid biosynthesis</keyword>
<dbReference type="GO" id="GO:0005524">
    <property type="term" value="F:ATP binding"/>
    <property type="evidence" value="ECO:0007669"/>
    <property type="project" value="UniProtKB-UniRule"/>
</dbReference>
<dbReference type="InterPro" id="IPR006204">
    <property type="entry name" value="GHMP_kinase_N_dom"/>
</dbReference>
<evidence type="ECO:0000259" key="10">
    <source>
        <dbReference type="Pfam" id="PF08544"/>
    </source>
</evidence>
<organism evidence="11 12">
    <name type="scientific">Candidatus Marsarchaeota G2 archaeon OSP_D</name>
    <dbReference type="NCBI Taxonomy" id="1978157"/>
    <lineage>
        <taxon>Archaea</taxon>
        <taxon>Candidatus Marsarchaeota</taxon>
        <taxon>Candidatus Marsarchaeota group 2</taxon>
    </lineage>
</organism>
<dbReference type="Proteomes" id="UP000240322">
    <property type="component" value="Unassembled WGS sequence"/>
</dbReference>
<evidence type="ECO:0000256" key="1">
    <source>
        <dbReference type="ARBA" id="ARBA00022605"/>
    </source>
</evidence>
<keyword evidence="7" id="KW-0963">Cytoplasm</keyword>
<comment type="pathway">
    <text evidence="7">Amino-acid biosynthesis; L-threonine biosynthesis; L-threonine from L-aspartate: step 4/5.</text>
</comment>
<comment type="catalytic activity">
    <reaction evidence="7">
        <text>L-homoserine + ATP = O-phospho-L-homoserine + ADP + H(+)</text>
        <dbReference type="Rhea" id="RHEA:13985"/>
        <dbReference type="ChEBI" id="CHEBI:15378"/>
        <dbReference type="ChEBI" id="CHEBI:30616"/>
        <dbReference type="ChEBI" id="CHEBI:57476"/>
        <dbReference type="ChEBI" id="CHEBI:57590"/>
        <dbReference type="ChEBI" id="CHEBI:456216"/>
        <dbReference type="EC" id="2.7.1.39"/>
    </reaction>
</comment>
<evidence type="ECO:0000256" key="2">
    <source>
        <dbReference type="ARBA" id="ARBA00022679"/>
    </source>
</evidence>
<dbReference type="InterPro" id="IPR014721">
    <property type="entry name" value="Ribsml_uS5_D2-typ_fold_subgr"/>
</dbReference>
<dbReference type="EMBL" id="NEXE01000027">
    <property type="protein sequence ID" value="PSN91362.1"/>
    <property type="molecule type" value="Genomic_DNA"/>
</dbReference>
<evidence type="ECO:0000256" key="3">
    <source>
        <dbReference type="ARBA" id="ARBA00022697"/>
    </source>
</evidence>
<keyword evidence="2 7" id="KW-0808">Transferase</keyword>
<dbReference type="InterPro" id="IPR020568">
    <property type="entry name" value="Ribosomal_Su5_D2-typ_SF"/>
</dbReference>
<evidence type="ECO:0000256" key="4">
    <source>
        <dbReference type="ARBA" id="ARBA00022741"/>
    </source>
</evidence>
<evidence type="ECO:0000313" key="12">
    <source>
        <dbReference type="Proteomes" id="UP000240322"/>
    </source>
</evidence>
<evidence type="ECO:0000313" key="11">
    <source>
        <dbReference type="EMBL" id="PSN91362.1"/>
    </source>
</evidence>
<proteinExistence type="inferred from homology"/>
<evidence type="ECO:0000256" key="7">
    <source>
        <dbReference type="HAMAP-Rule" id="MF_00384"/>
    </source>
</evidence>
<dbReference type="PRINTS" id="PR00958">
    <property type="entry name" value="HOMSERKINASE"/>
</dbReference>
<dbReference type="GO" id="GO:0009088">
    <property type="term" value="P:threonine biosynthetic process"/>
    <property type="evidence" value="ECO:0007669"/>
    <property type="project" value="UniProtKB-UniRule"/>
</dbReference>
<dbReference type="NCBIfam" id="NF002288">
    <property type="entry name" value="PRK01212.1-4"/>
    <property type="match status" value="1"/>
</dbReference>
<dbReference type="NCBIfam" id="TIGR00191">
    <property type="entry name" value="thrB"/>
    <property type="match status" value="1"/>
</dbReference>
<keyword evidence="4 7" id="KW-0547">Nucleotide-binding</keyword>
<accession>A0A2R6AY96</accession>
<comment type="caution">
    <text evidence="11">The sequence shown here is derived from an EMBL/GenBank/DDBJ whole genome shotgun (WGS) entry which is preliminary data.</text>
</comment>
<evidence type="ECO:0000256" key="8">
    <source>
        <dbReference type="NCBIfam" id="TIGR00191"/>
    </source>
</evidence>
<evidence type="ECO:0000259" key="9">
    <source>
        <dbReference type="Pfam" id="PF00288"/>
    </source>
</evidence>
<evidence type="ECO:0000256" key="5">
    <source>
        <dbReference type="ARBA" id="ARBA00022777"/>
    </source>
</evidence>
<dbReference type="SUPFAM" id="SSF55060">
    <property type="entry name" value="GHMP Kinase, C-terminal domain"/>
    <property type="match status" value="1"/>
</dbReference>
<comment type="similarity">
    <text evidence="7">Belongs to the GHMP kinase family. Homoserine kinase subfamily.</text>
</comment>
<sequence>MTWLTVSSPASSANVGPGFDSFGLALNQPRDHIEVQVKPGSGKVEVEVSGRSEYNVPTNPEANSGGLVAKTILNRVGDRFDVRINVTKRIRPGCGLGSSGATAAGVAFALNRLLGLGLSRGELVLLAAEGERAAAGSPHADNVAASLLGGFTMIVSHNPMRVYSITPPRSLRVCVVYPLVEYERKTEKMRSVIPSTVDLHDALWNIWHAAAVAAGFALGDIELLGSGMDDAIVEKARSSLIPCYSEVKRRAIRAGAKGVAVSGAGPAMIAFVKAGDTDPQGVLRDMLDAYIEAGIAANGFVTEPGEGCSATLEDE</sequence>
<gene>
    <name evidence="7" type="primary">thrB</name>
    <name evidence="11" type="ORF">B9Q03_04335</name>
</gene>
<keyword evidence="6 7" id="KW-0067">ATP-binding</keyword>
<evidence type="ECO:0000256" key="6">
    <source>
        <dbReference type="ARBA" id="ARBA00022840"/>
    </source>
</evidence>
<dbReference type="GO" id="GO:0005737">
    <property type="term" value="C:cytoplasm"/>
    <property type="evidence" value="ECO:0007669"/>
    <property type="project" value="UniProtKB-SubCell"/>
</dbReference>
<dbReference type="UniPathway" id="UPA00050">
    <property type="reaction ID" value="UER00064"/>
</dbReference>